<comment type="caution">
    <text evidence="16">The sequence shown here is derived from an EMBL/GenBank/DDBJ whole genome shotgun (WGS) entry which is preliminary data.</text>
</comment>
<dbReference type="InterPro" id="IPR025857">
    <property type="entry name" value="MacB_PCD"/>
</dbReference>
<keyword evidence="19" id="KW-1185">Reference proteome</keyword>
<dbReference type="EMBL" id="QEWW01000001">
    <property type="protein sequence ID" value="PWD88019.1"/>
    <property type="molecule type" value="Genomic_DNA"/>
</dbReference>
<evidence type="ECO:0000256" key="10">
    <source>
        <dbReference type="ARBA" id="ARBA00023136"/>
    </source>
</evidence>
<keyword evidence="9 14" id="KW-1133">Transmembrane helix</keyword>
<dbReference type="Pfam" id="PF12704">
    <property type="entry name" value="MacB_PCD"/>
    <property type="match status" value="1"/>
</dbReference>
<sequence length="667" mass="72203">MGKESLSRPIGSPLIELKDLRRSFQSGDLSVEVLKGITLSIEEGEFIAIMGASGSGKSTLMNIIGGLDYLSAGHYHFKGRDIAHYSDDELAELRREHFGFIFQRYHLLNSLTAKGNVEMPAIYSGMPGSLRHRRATDLLTQLGLSERVDYYPTQLSGGQQQRVSIARALMNGGEIILADEPTGALDSESGAAVLAILKELNRAGHTIIMVTHDPDVASHADRIIEIKDGLIIGDERKNNQAIDAGEEKGKERQKKEKGWKRASGLSHLGLRISNAFKMAILSMLMQRLRTFLTMLGIIIGIAAVVLVIALGRGSTDQIIADIRQMGTNTLTVYPGTGFGDRRSQSVQSLRPADVEALKKLPFVHSVTPVVSTVVEARYGNQSAINTQIQGVGAQFFDVQGYEVTEGIAFDEESEAALALEAVIDENSVKTFFNEGKSPIGEVIIIGQLPVRVIGVATSKSQGMFSSDTMTIWIPYSSAMHRLTGGTSFRNITVRVDDNVNMALAENSITDLLMDLHGKKDFFIYNADAIKEMVESTTLIMRILVTAIALISLLVGGIGVMNILLVSVAERTKEIGMRMAVGARKSDISQQFLIESVLVCLIGGVVGVALALSTGFILKQLGGMIPLSFSLPSIIFSFIAAFLIGILFGFFPAKKAAELAPIEALERS</sequence>
<dbReference type="EMBL" id="QEWV01000002">
    <property type="protein sequence ID" value="PWD93713.1"/>
    <property type="molecule type" value="Genomic_DNA"/>
</dbReference>
<feature type="transmembrane region" description="Helical" evidence="14">
    <location>
        <begin position="628"/>
        <end position="650"/>
    </location>
</feature>
<dbReference type="GO" id="GO:0005524">
    <property type="term" value="F:ATP binding"/>
    <property type="evidence" value="ECO:0007669"/>
    <property type="project" value="UniProtKB-KW"/>
</dbReference>
<evidence type="ECO:0000256" key="2">
    <source>
        <dbReference type="ARBA" id="ARBA00022448"/>
    </source>
</evidence>
<comment type="similarity">
    <text evidence="11">Belongs to the ABC transporter superfamily. Macrolide exporter (TC 3.A.1.122) family.</text>
</comment>
<keyword evidence="7 16" id="KW-0067">ATP-binding</keyword>
<evidence type="ECO:0000256" key="4">
    <source>
        <dbReference type="ARBA" id="ARBA00022519"/>
    </source>
</evidence>
<feature type="region of interest" description="Disordered" evidence="13">
    <location>
        <begin position="241"/>
        <end position="260"/>
    </location>
</feature>
<evidence type="ECO:0000256" key="9">
    <source>
        <dbReference type="ARBA" id="ARBA00022989"/>
    </source>
</evidence>
<feature type="transmembrane region" description="Helical" evidence="14">
    <location>
        <begin position="538"/>
        <end position="568"/>
    </location>
</feature>
<evidence type="ECO:0000256" key="8">
    <source>
        <dbReference type="ARBA" id="ARBA00022967"/>
    </source>
</evidence>
<evidence type="ECO:0000256" key="11">
    <source>
        <dbReference type="ARBA" id="ARBA00038388"/>
    </source>
</evidence>
<dbReference type="InterPro" id="IPR027417">
    <property type="entry name" value="P-loop_NTPase"/>
</dbReference>
<dbReference type="Pfam" id="PF02687">
    <property type="entry name" value="FtsX"/>
    <property type="match status" value="1"/>
</dbReference>
<organism evidence="16 18">
    <name type="scientific">Ignatzschineria cameli</name>
    <dbReference type="NCBI Taxonomy" id="2182793"/>
    <lineage>
        <taxon>Bacteria</taxon>
        <taxon>Pseudomonadati</taxon>
        <taxon>Pseudomonadota</taxon>
        <taxon>Gammaproteobacteria</taxon>
        <taxon>Cardiobacteriales</taxon>
        <taxon>Ignatzschineriaceae</taxon>
        <taxon>Ignatzschineria</taxon>
    </lineage>
</organism>
<dbReference type="InterPro" id="IPR003593">
    <property type="entry name" value="AAA+_ATPase"/>
</dbReference>
<evidence type="ECO:0000313" key="17">
    <source>
        <dbReference type="EMBL" id="PWD93713.1"/>
    </source>
</evidence>
<feature type="transmembrane region" description="Helical" evidence="14">
    <location>
        <begin position="291"/>
        <end position="311"/>
    </location>
</feature>
<dbReference type="PROSITE" id="PS00211">
    <property type="entry name" value="ABC_TRANSPORTER_1"/>
    <property type="match status" value="1"/>
</dbReference>
<proteinExistence type="inferred from homology"/>
<dbReference type="CDD" id="cd03255">
    <property type="entry name" value="ABC_MJ0796_LolCDE_FtsE"/>
    <property type="match status" value="1"/>
</dbReference>
<evidence type="ECO:0000256" key="14">
    <source>
        <dbReference type="SAM" id="Phobius"/>
    </source>
</evidence>
<dbReference type="FunFam" id="3.40.50.300:FF:000032">
    <property type="entry name" value="Export ABC transporter ATP-binding protein"/>
    <property type="match status" value="1"/>
</dbReference>
<dbReference type="InterPro" id="IPR003439">
    <property type="entry name" value="ABC_transporter-like_ATP-bd"/>
</dbReference>
<evidence type="ECO:0000256" key="5">
    <source>
        <dbReference type="ARBA" id="ARBA00022692"/>
    </source>
</evidence>
<feature type="domain" description="ABC transporter" evidence="15">
    <location>
        <begin position="15"/>
        <end position="253"/>
    </location>
</feature>
<evidence type="ECO:0000313" key="19">
    <source>
        <dbReference type="Proteomes" id="UP000245217"/>
    </source>
</evidence>
<protein>
    <recommendedName>
        <fullName evidence="12">Pyoverdine export ATP-binding/permease protein PvdT</fullName>
    </recommendedName>
</protein>
<dbReference type="GO" id="GO:0005886">
    <property type="term" value="C:plasma membrane"/>
    <property type="evidence" value="ECO:0007669"/>
    <property type="project" value="UniProtKB-SubCell"/>
</dbReference>
<dbReference type="PANTHER" id="PTHR30572:SF14">
    <property type="entry name" value="MACROLIDE EXPORT ATP-BINDING_PERMEASE PROTEIN MACB"/>
    <property type="match status" value="1"/>
</dbReference>
<evidence type="ECO:0000256" key="3">
    <source>
        <dbReference type="ARBA" id="ARBA00022475"/>
    </source>
</evidence>
<comment type="subcellular location">
    <subcellularLocation>
        <location evidence="1">Cell inner membrane</location>
        <topology evidence="1">Multi-pass membrane protein</topology>
    </subcellularLocation>
</comment>
<dbReference type="InterPro" id="IPR017911">
    <property type="entry name" value="MacB-like_ATP-bd"/>
</dbReference>
<dbReference type="InterPro" id="IPR050250">
    <property type="entry name" value="Macrolide_Exporter_MacB"/>
</dbReference>
<keyword evidence="5 14" id="KW-0812">Transmembrane</keyword>
<dbReference type="Gene3D" id="3.40.50.300">
    <property type="entry name" value="P-loop containing nucleotide triphosphate hydrolases"/>
    <property type="match status" value="1"/>
</dbReference>
<keyword evidence="10 14" id="KW-0472">Membrane</keyword>
<keyword evidence="8" id="KW-1278">Translocase</keyword>
<keyword evidence="6" id="KW-0547">Nucleotide-binding</keyword>
<dbReference type="Proteomes" id="UP000245059">
    <property type="component" value="Unassembled WGS sequence"/>
</dbReference>
<evidence type="ECO:0000256" key="1">
    <source>
        <dbReference type="ARBA" id="ARBA00004429"/>
    </source>
</evidence>
<keyword evidence="3" id="KW-1003">Cell membrane</keyword>
<gene>
    <name evidence="16" type="ORF">DC077_01705</name>
    <name evidence="17" type="ORF">DC078_02460</name>
</gene>
<reference evidence="16" key="1">
    <citation type="journal article" date="2018" name="Genome Announc.">
        <title>Ignatzschineria cameli sp. nov., isolated from necrotic foot tissue of dromedaries (Camelus dromedarius) and associated maggots (Wohlfahrtia species) in Dubai.</title>
        <authorList>
            <person name="Tsang C.C."/>
            <person name="Tang J.Y."/>
            <person name="Fong J.Y."/>
            <person name="Kinne J."/>
            <person name="Lee H.H."/>
            <person name="Joseph M."/>
            <person name="Jose S."/>
            <person name="Schuster R.K."/>
            <person name="Tang Y."/>
            <person name="Sivakumar S."/>
            <person name="Chen J.H."/>
            <person name="Teng J.L."/>
            <person name="Lau S.K."/>
            <person name="Wernery U."/>
            <person name="Woo P.C."/>
        </authorList>
    </citation>
    <scope>NUCLEOTIDE SEQUENCE</scope>
    <source>
        <strain evidence="16">UAE-HKU57</strain>
        <strain evidence="17">UAE-HKU58</strain>
    </source>
</reference>
<reference evidence="18 19" key="2">
    <citation type="submission" date="2018-05" db="EMBL/GenBank/DDBJ databases">
        <title>Ignatzschineria dubaiensis sp. nov., isolated from necrotic foot tissues of dromedaries (Camelus dromedarius) and associated maggots in Dubai, United Arab Emirates.</title>
        <authorList>
            <person name="Tsang C.C."/>
            <person name="Tang J.Y.M."/>
            <person name="Fong J.Y.H."/>
            <person name="Kinne J."/>
            <person name="Lee H.H."/>
            <person name="Joseph M."/>
            <person name="Jose S."/>
            <person name="Schuster R.K."/>
            <person name="Tang Y."/>
            <person name="Sivakumar S."/>
            <person name="Chen J.H.K."/>
            <person name="Teng J.L.L."/>
            <person name="Lau S.K.P."/>
            <person name="Wernery U."/>
            <person name="Woo P.C.Y."/>
        </authorList>
    </citation>
    <scope>NUCLEOTIDE SEQUENCE [LARGE SCALE GENOMIC DNA]</scope>
    <source>
        <strain evidence="18">UAE-HKU57</strain>
        <strain evidence="19">UAE-HKU58</strain>
    </source>
</reference>
<dbReference type="SMART" id="SM00382">
    <property type="entry name" value="AAA"/>
    <property type="match status" value="1"/>
</dbReference>
<dbReference type="PROSITE" id="PS50893">
    <property type="entry name" value="ABC_TRANSPORTER_2"/>
    <property type="match status" value="1"/>
</dbReference>
<dbReference type="InterPro" id="IPR003838">
    <property type="entry name" value="ABC3_permease_C"/>
</dbReference>
<evidence type="ECO:0000256" key="12">
    <source>
        <dbReference type="ARBA" id="ARBA00041199"/>
    </source>
</evidence>
<dbReference type="RefSeq" id="WP_109201037.1">
    <property type="nucleotide sequence ID" value="NZ_QEWS01000002.1"/>
</dbReference>
<name>A0A2U2ATG5_9GAMM</name>
<dbReference type="GO" id="GO:0016887">
    <property type="term" value="F:ATP hydrolysis activity"/>
    <property type="evidence" value="ECO:0007669"/>
    <property type="project" value="InterPro"/>
</dbReference>
<evidence type="ECO:0000256" key="7">
    <source>
        <dbReference type="ARBA" id="ARBA00022840"/>
    </source>
</evidence>
<dbReference type="OrthoDB" id="9770036at2"/>
<dbReference type="GO" id="GO:0022857">
    <property type="term" value="F:transmembrane transporter activity"/>
    <property type="evidence" value="ECO:0007669"/>
    <property type="project" value="TreeGrafter"/>
</dbReference>
<dbReference type="PANTHER" id="PTHR30572">
    <property type="entry name" value="MEMBRANE COMPONENT OF TRANSPORTER-RELATED"/>
    <property type="match status" value="1"/>
</dbReference>
<dbReference type="Pfam" id="PF00005">
    <property type="entry name" value="ABC_tran"/>
    <property type="match status" value="1"/>
</dbReference>
<feature type="compositionally biased region" description="Basic and acidic residues" evidence="13">
    <location>
        <begin position="245"/>
        <end position="256"/>
    </location>
</feature>
<evidence type="ECO:0000313" key="16">
    <source>
        <dbReference type="EMBL" id="PWD88019.1"/>
    </source>
</evidence>
<accession>A0A2U2ATG5</accession>
<evidence type="ECO:0000256" key="6">
    <source>
        <dbReference type="ARBA" id="ARBA00022741"/>
    </source>
</evidence>
<evidence type="ECO:0000259" key="15">
    <source>
        <dbReference type="PROSITE" id="PS50893"/>
    </source>
</evidence>
<dbReference type="AlphaFoldDB" id="A0A2U2ATG5"/>
<feature type="transmembrane region" description="Helical" evidence="14">
    <location>
        <begin position="591"/>
        <end position="616"/>
    </location>
</feature>
<evidence type="ECO:0000256" key="13">
    <source>
        <dbReference type="SAM" id="MobiDB-lite"/>
    </source>
</evidence>
<evidence type="ECO:0000313" key="18">
    <source>
        <dbReference type="Proteomes" id="UP000245059"/>
    </source>
</evidence>
<dbReference type="GO" id="GO:1902495">
    <property type="term" value="C:transmembrane transporter complex"/>
    <property type="evidence" value="ECO:0007669"/>
    <property type="project" value="UniProtKB-ARBA"/>
</dbReference>
<keyword evidence="2" id="KW-0813">Transport</keyword>
<dbReference type="Proteomes" id="UP000245217">
    <property type="component" value="Unassembled WGS sequence"/>
</dbReference>
<keyword evidence="4" id="KW-0997">Cell inner membrane</keyword>
<dbReference type="InterPro" id="IPR017871">
    <property type="entry name" value="ABC_transporter-like_CS"/>
</dbReference>
<dbReference type="SUPFAM" id="SSF52540">
    <property type="entry name" value="P-loop containing nucleoside triphosphate hydrolases"/>
    <property type="match status" value="1"/>
</dbReference>